<dbReference type="RefSeq" id="WP_147632468.1">
    <property type="nucleotide sequence ID" value="NZ_JAJEQE010000003.1"/>
</dbReference>
<protein>
    <submittedName>
        <fullName evidence="1">Uncharacterized protein</fullName>
    </submittedName>
</protein>
<keyword evidence="2" id="KW-1185">Reference proteome</keyword>
<evidence type="ECO:0000313" key="2">
    <source>
        <dbReference type="Proteomes" id="UP001299235"/>
    </source>
</evidence>
<gene>
    <name evidence="1" type="ORF">LKD42_01540</name>
</gene>
<evidence type="ECO:0000313" key="1">
    <source>
        <dbReference type="EMBL" id="MCC2147945.1"/>
    </source>
</evidence>
<organism evidence="1 2">
    <name type="scientific">Hominisplanchenecus faecis</name>
    <dbReference type="NCBI Taxonomy" id="2885351"/>
    <lineage>
        <taxon>Bacteria</taxon>
        <taxon>Bacillati</taxon>
        <taxon>Bacillota</taxon>
        <taxon>Clostridia</taxon>
        <taxon>Lachnospirales</taxon>
        <taxon>Lachnospiraceae</taxon>
        <taxon>Hominisplanchenecus</taxon>
    </lineage>
</organism>
<comment type="caution">
    <text evidence="1">The sequence shown here is derived from an EMBL/GenBank/DDBJ whole genome shotgun (WGS) entry which is preliminary data.</text>
</comment>
<sequence length="82" mass="9307">MSRINADMKIWLFDLAHGNLNDSTVLSGFVKYYVLHDMNVHDVVRDIVFNTSYGDEGVVRARETLVSILNKLSLAQNIEILP</sequence>
<proteinExistence type="predicted"/>
<name>A0ABS8ES14_9FIRM</name>
<accession>A0ABS8ES14</accession>
<dbReference type="EMBL" id="JAJEQE010000003">
    <property type="protein sequence ID" value="MCC2147945.1"/>
    <property type="molecule type" value="Genomic_DNA"/>
</dbReference>
<reference evidence="1 2" key="1">
    <citation type="submission" date="2021-10" db="EMBL/GenBank/DDBJ databases">
        <title>Anaerobic single-cell dispensing facilitates the cultivation of human gut bacteria.</title>
        <authorList>
            <person name="Afrizal A."/>
        </authorList>
    </citation>
    <scope>NUCLEOTIDE SEQUENCE [LARGE SCALE GENOMIC DNA]</scope>
    <source>
        <strain evidence="1 2">CLA-AA-H246</strain>
    </source>
</reference>
<dbReference type="Proteomes" id="UP001299235">
    <property type="component" value="Unassembled WGS sequence"/>
</dbReference>